<dbReference type="KEGG" id="rarg:115754022"/>
<sequence>MMLGKRTRSVLKDHQMGQRVVANPDCELNLNSKSNTLFNLPGLFVGLTPKRLSDSDSASSPTSPLDCKAFSTLTNPNKSPKSPQHKKIWDCDKVGLSIVDSLDDHAKALPGKVLQSSDSKTILFGPQVRLKNPNFDTDNRAVEAAKSLPKNYAFPHTRLRSPLCGTGSDVVFEIGVDLQDTESFGKTRSCSLNSCTFVNSSSELSRLNPKSNNFLHANQSSLSMSPGSGNGVNGLIDSLPKSEIELSEDYTCVTLHGPNKKTTHIFGDCILECQSNGTVDLHETSQNNPLSSLSKTSETLALYPSDNFLSFCLTCKKILEEGKDIYMYRGEKAFCSSECRSAEIMIDDEMEKIANATAPGDSSDSNNGHGNLFETGLEEAE</sequence>
<feature type="region of interest" description="Disordered" evidence="5">
    <location>
        <begin position="353"/>
        <end position="381"/>
    </location>
</feature>
<feature type="compositionally biased region" description="Low complexity" evidence="5">
    <location>
        <begin position="55"/>
        <end position="66"/>
    </location>
</feature>
<feature type="zinc finger region" description="FLZ-type" evidence="4">
    <location>
        <begin position="307"/>
        <end position="351"/>
    </location>
</feature>
<dbReference type="InterPro" id="IPR044585">
    <property type="entry name" value="FLZ10/11"/>
</dbReference>
<dbReference type="AlphaFoldDB" id="A0A8B8QNM4"/>
<accession>A0A8B8QNM4</accession>
<protein>
    <submittedName>
        <fullName evidence="8 9">FCS-Like Zinc finger 11-like</fullName>
    </submittedName>
</protein>
<comment type="similarity">
    <text evidence="1">Belongs to the FLZ family.</text>
</comment>
<dbReference type="PANTHER" id="PTHR46868">
    <property type="entry name" value="FCS-LIKE ZINC FINGER 11"/>
    <property type="match status" value="1"/>
</dbReference>
<reference evidence="8" key="1">
    <citation type="submission" date="2025-04" db="UniProtKB">
        <authorList>
            <consortium name="RefSeq"/>
        </authorList>
    </citation>
    <scope>IDENTIFICATION</scope>
    <source>
        <tissue evidence="9">Leaf</tissue>
    </source>
</reference>
<dbReference type="Pfam" id="PF04570">
    <property type="entry name" value="zf-FLZ"/>
    <property type="match status" value="1"/>
</dbReference>
<evidence type="ECO:0000313" key="8">
    <source>
        <dbReference type="RefSeq" id="XP_030548779.1"/>
    </source>
</evidence>
<evidence type="ECO:0000313" key="9">
    <source>
        <dbReference type="RefSeq" id="XP_048133017.1"/>
    </source>
</evidence>
<dbReference type="PANTHER" id="PTHR46868:SF3">
    <property type="entry name" value="FCS-LIKE ZINC FINGER 11"/>
    <property type="match status" value="1"/>
</dbReference>
<feature type="compositionally biased region" description="Polar residues" evidence="5">
    <location>
        <begin position="360"/>
        <end position="369"/>
    </location>
</feature>
<evidence type="ECO:0000256" key="4">
    <source>
        <dbReference type="PROSITE-ProRule" id="PRU01131"/>
    </source>
</evidence>
<dbReference type="RefSeq" id="XP_030548779.1">
    <property type="nucleotide sequence ID" value="XM_030692919.1"/>
</dbReference>
<name>A0A8B8QNM4_9MYRT</name>
<keyword evidence="7" id="KW-1185">Reference proteome</keyword>
<organism evidence="7 8">
    <name type="scientific">Rhodamnia argentea</name>
    <dbReference type="NCBI Taxonomy" id="178133"/>
    <lineage>
        <taxon>Eukaryota</taxon>
        <taxon>Viridiplantae</taxon>
        <taxon>Streptophyta</taxon>
        <taxon>Embryophyta</taxon>
        <taxon>Tracheophyta</taxon>
        <taxon>Spermatophyta</taxon>
        <taxon>Magnoliopsida</taxon>
        <taxon>eudicotyledons</taxon>
        <taxon>Gunneridae</taxon>
        <taxon>Pentapetalae</taxon>
        <taxon>rosids</taxon>
        <taxon>malvids</taxon>
        <taxon>Myrtales</taxon>
        <taxon>Myrtaceae</taxon>
        <taxon>Myrtoideae</taxon>
        <taxon>Myrteae</taxon>
        <taxon>Australasian group</taxon>
        <taxon>Rhodamnia</taxon>
    </lineage>
</organism>
<dbReference type="RefSeq" id="XP_048133017.1">
    <property type="nucleotide sequence ID" value="XM_048277060.1"/>
</dbReference>
<evidence type="ECO:0000259" key="6">
    <source>
        <dbReference type="PROSITE" id="PS51795"/>
    </source>
</evidence>
<evidence type="ECO:0000256" key="5">
    <source>
        <dbReference type="SAM" id="MobiDB-lite"/>
    </source>
</evidence>
<feature type="compositionally biased region" description="Polar residues" evidence="5">
    <location>
        <begin position="71"/>
        <end position="82"/>
    </location>
</feature>
<proteinExistence type="inferred from homology"/>
<dbReference type="GeneID" id="115754022"/>
<dbReference type="GO" id="GO:0008270">
    <property type="term" value="F:zinc ion binding"/>
    <property type="evidence" value="ECO:0007669"/>
    <property type="project" value="UniProtKB-KW"/>
</dbReference>
<evidence type="ECO:0000313" key="7">
    <source>
        <dbReference type="Proteomes" id="UP000827889"/>
    </source>
</evidence>
<keyword evidence="3" id="KW-0862">Zinc</keyword>
<keyword evidence="2" id="KW-0479">Metal-binding</keyword>
<evidence type="ECO:0000256" key="1">
    <source>
        <dbReference type="ARBA" id="ARBA00009374"/>
    </source>
</evidence>
<dbReference type="OrthoDB" id="685855at2759"/>
<feature type="domain" description="FLZ-type" evidence="6">
    <location>
        <begin position="307"/>
        <end position="351"/>
    </location>
</feature>
<dbReference type="PROSITE" id="PS51795">
    <property type="entry name" value="ZF_FLZ"/>
    <property type="match status" value="1"/>
</dbReference>
<evidence type="ECO:0000256" key="2">
    <source>
        <dbReference type="ARBA" id="ARBA00022723"/>
    </source>
</evidence>
<gene>
    <name evidence="8 9" type="primary">LOC115754022</name>
</gene>
<feature type="region of interest" description="Disordered" evidence="5">
    <location>
        <begin position="52"/>
        <end position="86"/>
    </location>
</feature>
<dbReference type="InterPro" id="IPR007650">
    <property type="entry name" value="Zf-FLZ_dom"/>
</dbReference>
<dbReference type="Proteomes" id="UP000827889">
    <property type="component" value="Chromosome 4"/>
</dbReference>
<keyword evidence="3" id="KW-0863">Zinc-finger</keyword>
<evidence type="ECO:0000256" key="3">
    <source>
        <dbReference type="ARBA" id="ARBA00022771"/>
    </source>
</evidence>